<reference evidence="1 2" key="1">
    <citation type="submission" date="2018-01" db="EMBL/GenBank/DDBJ databases">
        <title>Draft genome sequence of Paucibacter aquatile CR182 isolated from freshwater of the Nakdong River.</title>
        <authorList>
            <person name="Choi A."/>
            <person name="Chung E.J."/>
        </authorList>
    </citation>
    <scope>NUCLEOTIDE SEQUENCE [LARGE SCALE GENOMIC DNA]</scope>
    <source>
        <strain evidence="1 2">CR182</strain>
    </source>
</reference>
<name>A0A2N8L041_9BURK</name>
<evidence type="ECO:0000313" key="1">
    <source>
        <dbReference type="EMBL" id="PND39067.1"/>
    </source>
</evidence>
<dbReference type="EMBL" id="POSP01000003">
    <property type="protein sequence ID" value="PND39067.1"/>
    <property type="molecule type" value="Genomic_DNA"/>
</dbReference>
<proteinExistence type="predicted"/>
<dbReference type="Proteomes" id="UP000235916">
    <property type="component" value="Unassembled WGS sequence"/>
</dbReference>
<comment type="caution">
    <text evidence="1">The sequence shown here is derived from an EMBL/GenBank/DDBJ whole genome shotgun (WGS) entry which is preliminary data.</text>
</comment>
<organism evidence="1 2">
    <name type="scientific">Kinneretia aquatilis</name>
    <dbReference type="NCBI Taxonomy" id="2070761"/>
    <lineage>
        <taxon>Bacteria</taxon>
        <taxon>Pseudomonadati</taxon>
        <taxon>Pseudomonadota</taxon>
        <taxon>Betaproteobacteria</taxon>
        <taxon>Burkholderiales</taxon>
        <taxon>Sphaerotilaceae</taxon>
        <taxon>Roseateles</taxon>
    </lineage>
</organism>
<keyword evidence="2" id="KW-1185">Reference proteome</keyword>
<sequence length="89" mass="9982">MYRLTISESFQVQIEGQPPRTWYALEGAFDGEHQLPAIGSLLLVQTPDGRSVAAQLAARSIWEREASLRFHELEEQGFAPGSVVLWRQG</sequence>
<accession>A0A2N8L041</accession>
<gene>
    <name evidence="1" type="ORF">C1O66_17080</name>
</gene>
<evidence type="ECO:0000313" key="2">
    <source>
        <dbReference type="Proteomes" id="UP000235916"/>
    </source>
</evidence>
<protein>
    <submittedName>
        <fullName evidence="1">Uncharacterized protein</fullName>
    </submittedName>
</protein>
<dbReference type="AlphaFoldDB" id="A0A2N8L041"/>
<dbReference type="RefSeq" id="WP_102768985.1">
    <property type="nucleotide sequence ID" value="NZ_POSP01000003.1"/>
</dbReference>